<dbReference type="InterPro" id="IPR001308">
    <property type="entry name" value="ETF_a/FixB"/>
</dbReference>
<dbReference type="GO" id="GO:0033539">
    <property type="term" value="P:fatty acid beta-oxidation using acyl-CoA dehydrogenase"/>
    <property type="evidence" value="ECO:0007669"/>
    <property type="project" value="TreeGrafter"/>
</dbReference>
<reference evidence="5 6" key="1">
    <citation type="submission" date="2018-05" db="EMBL/GenBank/DDBJ databases">
        <title>Genomic Encyclopedia of Type Strains, Phase IV (KMG-IV): sequencing the most valuable type-strain genomes for metagenomic binning, comparative biology and taxonomic classification.</title>
        <authorList>
            <person name="Goeker M."/>
        </authorList>
    </citation>
    <scope>NUCLEOTIDE SEQUENCE [LARGE SCALE GENOMIC DNA]</scope>
    <source>
        <strain evidence="5 6">DSM 2626</strain>
    </source>
</reference>
<dbReference type="SMART" id="SM00893">
    <property type="entry name" value="ETF"/>
    <property type="match status" value="1"/>
</dbReference>
<keyword evidence="2" id="KW-0249">Electron transport</keyword>
<dbReference type="EMBL" id="QGGH01000002">
    <property type="protein sequence ID" value="PWJ92242.1"/>
    <property type="molecule type" value="Genomic_DNA"/>
</dbReference>
<dbReference type="InterPro" id="IPR014730">
    <property type="entry name" value="ETF_a/b_N"/>
</dbReference>
<proteinExistence type="inferred from homology"/>
<dbReference type="AlphaFoldDB" id="A0A8E3B5S5"/>
<feature type="binding site" evidence="3">
    <location>
        <begin position="248"/>
        <end position="252"/>
    </location>
    <ligand>
        <name>FAD</name>
        <dbReference type="ChEBI" id="CHEBI:57692"/>
    </ligand>
</feature>
<dbReference type="Gene3D" id="3.40.50.620">
    <property type="entry name" value="HUPs"/>
    <property type="match status" value="1"/>
</dbReference>
<protein>
    <submittedName>
        <fullName evidence="5">Electron transfer flavoprotein alpha subunit apoprotein</fullName>
    </submittedName>
</protein>
<evidence type="ECO:0000313" key="5">
    <source>
        <dbReference type="EMBL" id="PWJ92242.1"/>
    </source>
</evidence>
<comment type="similarity">
    <text evidence="1">Belongs to the ETF alpha-subunit/FixB family.</text>
</comment>
<sequence length="322" mass="33586">MKLIACTEGHSSKIEAFSLEMIAAARSIAQAGDEVVAFFAGRDAEGASASFGAADRLIVARATKSDVIPAETYALLLRDVITAESPGLVLVPYSANGLDVAADIAARTGWPLVSYVNEIKRHGESLTIVAQMYGGKILAECEMQLPAILMINPGAFAEAAPGAITAVSVQTIDADPALTSGKVKMVAIDVPDYADVDLTTAERIVCVGRGIGDEASIDLARNLATMLGAEIAGSRPVVDNGWLPKLRQVGKSGQKVKPKLYLALGVSGAPEHLEGMSQADLIIAVNTDPKAPIFNVAHYGATCDLFDLVANLSDRLRAGSGR</sequence>
<dbReference type="RefSeq" id="WP_109661486.1">
    <property type="nucleotide sequence ID" value="NZ_QGGH01000002.1"/>
</dbReference>
<dbReference type="InterPro" id="IPR029035">
    <property type="entry name" value="DHS-like_NAD/FAD-binding_dom"/>
</dbReference>
<dbReference type="SUPFAM" id="SSF52402">
    <property type="entry name" value="Adenine nucleotide alpha hydrolases-like"/>
    <property type="match status" value="1"/>
</dbReference>
<feature type="binding site" evidence="3">
    <location>
        <begin position="265"/>
        <end position="272"/>
    </location>
    <ligand>
        <name>FAD</name>
        <dbReference type="ChEBI" id="CHEBI:57692"/>
    </ligand>
</feature>
<feature type="binding site" evidence="3">
    <location>
        <position position="209"/>
    </location>
    <ligand>
        <name>FAD</name>
        <dbReference type="ChEBI" id="CHEBI:57692"/>
    </ligand>
</feature>
<keyword evidence="2" id="KW-0813">Transport</keyword>
<dbReference type="Proteomes" id="UP000245631">
    <property type="component" value="Unassembled WGS sequence"/>
</dbReference>
<dbReference type="Pfam" id="PF00766">
    <property type="entry name" value="ETF_alpha"/>
    <property type="match status" value="1"/>
</dbReference>
<dbReference type="GO" id="GO:0050660">
    <property type="term" value="F:flavin adenine dinucleotide binding"/>
    <property type="evidence" value="ECO:0007669"/>
    <property type="project" value="InterPro"/>
</dbReference>
<keyword evidence="3" id="KW-0274">FAD</keyword>
<dbReference type="InterPro" id="IPR014731">
    <property type="entry name" value="ETF_asu_C"/>
</dbReference>
<evidence type="ECO:0000259" key="4">
    <source>
        <dbReference type="SMART" id="SM00893"/>
    </source>
</evidence>
<comment type="caution">
    <text evidence="5">The sequence shown here is derived from an EMBL/GenBank/DDBJ whole genome shotgun (WGS) entry which is preliminary data.</text>
</comment>
<dbReference type="GO" id="GO:0009055">
    <property type="term" value="F:electron transfer activity"/>
    <property type="evidence" value="ECO:0007669"/>
    <property type="project" value="InterPro"/>
</dbReference>
<keyword evidence="3" id="KW-0285">Flavoprotein</keyword>
<gene>
    <name evidence="5" type="ORF">C8D77_10214</name>
</gene>
<feature type="binding site" evidence="3">
    <location>
        <position position="286"/>
    </location>
    <ligand>
        <name>FAD</name>
        <dbReference type="ChEBI" id="CHEBI:57692"/>
    </ligand>
</feature>
<name>A0A8E3B5S5_RHILI</name>
<evidence type="ECO:0000256" key="3">
    <source>
        <dbReference type="PIRSR" id="PIRSR000089-1"/>
    </source>
</evidence>
<dbReference type="PANTHER" id="PTHR43153">
    <property type="entry name" value="ELECTRON TRANSFER FLAVOPROTEIN ALPHA"/>
    <property type="match status" value="1"/>
</dbReference>
<dbReference type="Pfam" id="PF01012">
    <property type="entry name" value="ETF"/>
    <property type="match status" value="1"/>
</dbReference>
<dbReference type="GeneID" id="61051064"/>
<feature type="binding site" evidence="3">
    <location>
        <begin position="234"/>
        <end position="235"/>
    </location>
    <ligand>
        <name>FAD</name>
        <dbReference type="ChEBI" id="CHEBI:57692"/>
    </ligand>
</feature>
<dbReference type="PANTHER" id="PTHR43153:SF1">
    <property type="entry name" value="ELECTRON TRANSFER FLAVOPROTEIN SUBUNIT ALPHA, MITOCHONDRIAL"/>
    <property type="match status" value="1"/>
</dbReference>
<comment type="cofactor">
    <cofactor evidence="3">
        <name>FAD</name>
        <dbReference type="ChEBI" id="CHEBI:57692"/>
    </cofactor>
    <text evidence="3">Binds 1 FAD per dimer.</text>
</comment>
<organism evidence="5 6">
    <name type="scientific">Rhizobium loti</name>
    <name type="common">Mesorhizobium loti</name>
    <dbReference type="NCBI Taxonomy" id="381"/>
    <lineage>
        <taxon>Bacteria</taxon>
        <taxon>Pseudomonadati</taxon>
        <taxon>Pseudomonadota</taxon>
        <taxon>Alphaproteobacteria</taxon>
        <taxon>Hyphomicrobiales</taxon>
        <taxon>Phyllobacteriaceae</taxon>
        <taxon>Mesorhizobium</taxon>
    </lineage>
</organism>
<dbReference type="SUPFAM" id="SSF52467">
    <property type="entry name" value="DHS-like NAD/FAD-binding domain"/>
    <property type="match status" value="1"/>
</dbReference>
<dbReference type="PIRSF" id="PIRSF000089">
    <property type="entry name" value="Electra_flavoP_a"/>
    <property type="match status" value="1"/>
</dbReference>
<dbReference type="Gene3D" id="3.40.50.1220">
    <property type="entry name" value="TPP-binding domain"/>
    <property type="match status" value="1"/>
</dbReference>
<evidence type="ECO:0000256" key="1">
    <source>
        <dbReference type="ARBA" id="ARBA00005817"/>
    </source>
</evidence>
<accession>A0A8E3B5S5</accession>
<feature type="domain" description="Electron transfer flavoprotein alpha/beta-subunit N-terminal" evidence="4">
    <location>
        <begin position="2"/>
        <end position="183"/>
    </location>
</feature>
<evidence type="ECO:0000256" key="2">
    <source>
        <dbReference type="ARBA" id="ARBA00022982"/>
    </source>
</evidence>
<evidence type="ECO:0000313" key="6">
    <source>
        <dbReference type="Proteomes" id="UP000245631"/>
    </source>
</evidence>
<dbReference type="InterPro" id="IPR014729">
    <property type="entry name" value="Rossmann-like_a/b/a_fold"/>
</dbReference>